<dbReference type="InParanoid" id="A0A1E7FTA0"/>
<feature type="compositionally biased region" description="Basic residues" evidence="1">
    <location>
        <begin position="1"/>
        <end position="16"/>
    </location>
</feature>
<organism evidence="2 3">
    <name type="scientific">Fragilariopsis cylindrus CCMP1102</name>
    <dbReference type="NCBI Taxonomy" id="635003"/>
    <lineage>
        <taxon>Eukaryota</taxon>
        <taxon>Sar</taxon>
        <taxon>Stramenopiles</taxon>
        <taxon>Ochrophyta</taxon>
        <taxon>Bacillariophyta</taxon>
        <taxon>Bacillariophyceae</taxon>
        <taxon>Bacillariophycidae</taxon>
        <taxon>Bacillariales</taxon>
        <taxon>Bacillariaceae</taxon>
        <taxon>Fragilariopsis</taxon>
    </lineage>
</organism>
<keyword evidence="3" id="KW-1185">Reference proteome</keyword>
<evidence type="ECO:0000256" key="1">
    <source>
        <dbReference type="SAM" id="MobiDB-lite"/>
    </source>
</evidence>
<proteinExistence type="predicted"/>
<dbReference type="AlphaFoldDB" id="A0A1E7FTA0"/>
<dbReference type="EMBL" id="KV784354">
    <property type="protein sequence ID" value="OEU21379.1"/>
    <property type="molecule type" value="Genomic_DNA"/>
</dbReference>
<protein>
    <submittedName>
        <fullName evidence="2">Uncharacterized protein</fullName>
    </submittedName>
</protein>
<name>A0A1E7FTA0_9STRA</name>
<reference evidence="2 3" key="1">
    <citation type="submission" date="2016-09" db="EMBL/GenBank/DDBJ databases">
        <title>Extensive genetic diversity and differential bi-allelic expression allows diatom success in the polar Southern Ocean.</title>
        <authorList>
            <consortium name="DOE Joint Genome Institute"/>
            <person name="Mock T."/>
            <person name="Otillar R.P."/>
            <person name="Strauss J."/>
            <person name="Dupont C."/>
            <person name="Frickenhaus S."/>
            <person name="Maumus F."/>
            <person name="Mcmullan M."/>
            <person name="Sanges R."/>
            <person name="Schmutz J."/>
            <person name="Toseland A."/>
            <person name="Valas R."/>
            <person name="Veluchamy A."/>
            <person name="Ward B.J."/>
            <person name="Allen A."/>
            <person name="Barry K."/>
            <person name="Falciatore A."/>
            <person name="Ferrante M."/>
            <person name="Fortunato A.E."/>
            <person name="Gloeckner G."/>
            <person name="Gruber A."/>
            <person name="Hipkin R."/>
            <person name="Janech M."/>
            <person name="Kroth P."/>
            <person name="Leese F."/>
            <person name="Lindquist E."/>
            <person name="Lyon B.R."/>
            <person name="Martin J."/>
            <person name="Mayer C."/>
            <person name="Parker M."/>
            <person name="Quesneville H."/>
            <person name="Raymond J."/>
            <person name="Uhlig C."/>
            <person name="Valentin K.U."/>
            <person name="Worden A.Z."/>
            <person name="Armbrust E.V."/>
            <person name="Bowler C."/>
            <person name="Green B."/>
            <person name="Moulton V."/>
            <person name="Van Oosterhout C."/>
            <person name="Grigoriev I."/>
        </authorList>
    </citation>
    <scope>NUCLEOTIDE SEQUENCE [LARGE SCALE GENOMIC DNA]</scope>
    <source>
        <strain evidence="2 3">CCMP1102</strain>
    </source>
</reference>
<feature type="region of interest" description="Disordered" evidence="1">
    <location>
        <begin position="1"/>
        <end position="25"/>
    </location>
</feature>
<gene>
    <name evidence="2" type="ORF">FRACYDRAFT_235003</name>
</gene>
<dbReference type="KEGG" id="fcy:FRACYDRAFT_235003"/>
<sequence>MTKRTVKTTRKRRKRAPTTPQGESIASSLSLFRFEDYVEIKDLMNSSIYNGSFGAVVSDEYLKENGRYSVQVRKKDESNDEKKKKTKTKMLSIRPKNLNKFITLEEGEEEVEEEGEEGAGGKPLRKSWYFGYFASTELLGGTIIYGNNVDGCTAILNYNMWGRTVTGSDETTNVHCTWANLLFYAGMASLTERISSYGPDIMKKVVEACTSDNVNDFRAIVYRVKNLLYGLFLRTKSRSFRPNTTWMFLRKFRKTRCARKFLRLIVLVKIVTMW</sequence>
<evidence type="ECO:0000313" key="2">
    <source>
        <dbReference type="EMBL" id="OEU21379.1"/>
    </source>
</evidence>
<evidence type="ECO:0000313" key="3">
    <source>
        <dbReference type="Proteomes" id="UP000095751"/>
    </source>
</evidence>
<dbReference type="Proteomes" id="UP000095751">
    <property type="component" value="Unassembled WGS sequence"/>
</dbReference>
<accession>A0A1E7FTA0</accession>